<dbReference type="CDD" id="cd18321">
    <property type="entry name" value="BTB_POZ_EloC"/>
    <property type="match status" value="1"/>
</dbReference>
<evidence type="ECO:0000259" key="7">
    <source>
        <dbReference type="Pfam" id="PF03931"/>
    </source>
</evidence>
<dbReference type="EMBL" id="CP144745">
    <property type="protein sequence ID" value="WVZ48753.1"/>
    <property type="molecule type" value="Genomic_DNA"/>
</dbReference>
<feature type="domain" description="SKP1 component POZ" evidence="7">
    <location>
        <begin position="211"/>
        <end position="271"/>
    </location>
</feature>
<reference evidence="8 9" key="1">
    <citation type="submission" date="2024-02" db="EMBL/GenBank/DDBJ databases">
        <title>High-quality chromosome-scale genome assembly of Pensacola bahiagrass (Paspalum notatum Flugge var. saurae).</title>
        <authorList>
            <person name="Vega J.M."/>
            <person name="Podio M."/>
            <person name="Orjuela J."/>
            <person name="Siena L.A."/>
            <person name="Pessino S.C."/>
            <person name="Combes M.C."/>
            <person name="Mariac C."/>
            <person name="Albertini E."/>
            <person name="Pupilli F."/>
            <person name="Ortiz J.P.A."/>
            <person name="Leblanc O."/>
        </authorList>
    </citation>
    <scope>NUCLEOTIDE SEQUENCE [LARGE SCALE GENOMIC DNA]</scope>
    <source>
        <strain evidence="8">R1</strain>
        <tissue evidence="8">Leaf</tissue>
    </source>
</reference>
<evidence type="ECO:0000256" key="3">
    <source>
        <dbReference type="ARBA" id="ARBA00009993"/>
    </source>
</evidence>
<dbReference type="SMART" id="SM00512">
    <property type="entry name" value="Skp1"/>
    <property type="match status" value="1"/>
</dbReference>
<evidence type="ECO:0000313" key="8">
    <source>
        <dbReference type="EMBL" id="WVZ48753.1"/>
    </source>
</evidence>
<dbReference type="Proteomes" id="UP001341281">
    <property type="component" value="Chromosome 01"/>
</dbReference>
<dbReference type="GO" id="GO:0009867">
    <property type="term" value="P:jasmonic acid mediated signaling pathway"/>
    <property type="evidence" value="ECO:0007669"/>
    <property type="project" value="UniProtKB-ARBA"/>
</dbReference>
<dbReference type="SUPFAM" id="SSF54695">
    <property type="entry name" value="POZ domain"/>
    <property type="match status" value="1"/>
</dbReference>
<dbReference type="GO" id="GO:0006511">
    <property type="term" value="P:ubiquitin-dependent protein catabolic process"/>
    <property type="evidence" value="ECO:0007669"/>
    <property type="project" value="InterPro"/>
</dbReference>
<gene>
    <name evidence="8" type="ORF">U9M48_000168</name>
</gene>
<comment type="subcellular location">
    <subcellularLocation>
        <location evidence="1">Nucleus</location>
    </subcellularLocation>
</comment>
<organism evidence="8 9">
    <name type="scientific">Paspalum notatum var. saurae</name>
    <dbReference type="NCBI Taxonomy" id="547442"/>
    <lineage>
        <taxon>Eukaryota</taxon>
        <taxon>Viridiplantae</taxon>
        <taxon>Streptophyta</taxon>
        <taxon>Embryophyta</taxon>
        <taxon>Tracheophyta</taxon>
        <taxon>Spermatophyta</taxon>
        <taxon>Magnoliopsida</taxon>
        <taxon>Liliopsida</taxon>
        <taxon>Poales</taxon>
        <taxon>Poaceae</taxon>
        <taxon>PACMAD clade</taxon>
        <taxon>Panicoideae</taxon>
        <taxon>Andropogonodae</taxon>
        <taxon>Paspaleae</taxon>
        <taxon>Paspalinae</taxon>
        <taxon>Paspalum</taxon>
    </lineage>
</organism>
<feature type="compositionally biased region" description="Pro residues" evidence="6">
    <location>
        <begin position="129"/>
        <end position="145"/>
    </location>
</feature>
<evidence type="ECO:0000256" key="6">
    <source>
        <dbReference type="SAM" id="MobiDB-lite"/>
    </source>
</evidence>
<dbReference type="InterPro" id="IPR011333">
    <property type="entry name" value="SKP1/BTB/POZ_sf"/>
</dbReference>
<dbReference type="GO" id="GO:0005634">
    <property type="term" value="C:nucleus"/>
    <property type="evidence" value="ECO:0007669"/>
    <property type="project" value="UniProtKB-SubCell"/>
</dbReference>
<evidence type="ECO:0000313" key="9">
    <source>
        <dbReference type="Proteomes" id="UP001341281"/>
    </source>
</evidence>
<accession>A0AAQ3SHW0</accession>
<dbReference type="AlphaFoldDB" id="A0AAQ3SHW0"/>
<comment type="pathway">
    <text evidence="2">Protein modification; protein ubiquitination.</text>
</comment>
<proteinExistence type="inferred from homology"/>
<dbReference type="InterPro" id="IPR001232">
    <property type="entry name" value="SKP1-like"/>
</dbReference>
<keyword evidence="9" id="KW-1185">Reference proteome</keyword>
<dbReference type="Pfam" id="PF03931">
    <property type="entry name" value="Skp1_POZ"/>
    <property type="match status" value="1"/>
</dbReference>
<sequence length="343" mass="36787">MAPLASHDSINFLGSDEDDVIFSATLYSSSPSLRRVVRYVSWDLVVIRPSLKDLCVNCGHGDRSTSTPSPLALSFSPSPAGLRGWPSLLFFALLSLHRSAQPSSGGARPSAAAGPTLYGGAAVAAAKPPLLPSNRPPQPSTPYPSPAGAALKRRRSRTSGGAALSGGAHPLRPRVPALCSGGAQPRSIQSCKDARKGRPSLATGGGGGGGFVKLISAEGFEFVVDKKAAMVSNTLRNMLTSPGGFSETRQGEVRFPEIPIHILEKICQYFYWSLHYSRNKFPIPEYPEQKGLQWILFLRFQLGFRAQQAFASDILICGKETAEFPIEPEITLELMMAANYLDT</sequence>
<evidence type="ECO:0000256" key="1">
    <source>
        <dbReference type="ARBA" id="ARBA00004123"/>
    </source>
</evidence>
<comment type="similarity">
    <text evidence="3">Belongs to the SKP1 family.</text>
</comment>
<feature type="region of interest" description="Disordered" evidence="6">
    <location>
        <begin position="128"/>
        <end position="203"/>
    </location>
</feature>
<dbReference type="InterPro" id="IPR016073">
    <property type="entry name" value="Skp1_comp_POZ"/>
</dbReference>
<evidence type="ECO:0000256" key="2">
    <source>
        <dbReference type="ARBA" id="ARBA00004906"/>
    </source>
</evidence>
<name>A0AAQ3SHW0_PASNO</name>
<dbReference type="Gene3D" id="3.30.710.10">
    <property type="entry name" value="Potassium Channel Kv1.1, Chain A"/>
    <property type="match status" value="1"/>
</dbReference>
<dbReference type="FunFam" id="3.30.710.10:FF:000035">
    <property type="entry name" value="Elongin C transcription elongation factor"/>
    <property type="match status" value="1"/>
</dbReference>
<keyword evidence="5" id="KW-0539">Nucleus</keyword>
<protein>
    <recommendedName>
        <fullName evidence="4">Elongin-C</fullName>
    </recommendedName>
</protein>
<evidence type="ECO:0000256" key="4">
    <source>
        <dbReference type="ARBA" id="ARBA00021347"/>
    </source>
</evidence>
<dbReference type="InterPro" id="IPR039948">
    <property type="entry name" value="ELC1"/>
</dbReference>
<evidence type="ECO:0000256" key="5">
    <source>
        <dbReference type="ARBA" id="ARBA00023242"/>
    </source>
</evidence>
<dbReference type="PANTHER" id="PTHR20648">
    <property type="entry name" value="ELONGIN-C"/>
    <property type="match status" value="1"/>
</dbReference>